<dbReference type="GO" id="GO:0005525">
    <property type="term" value="F:GTP binding"/>
    <property type="evidence" value="ECO:0007669"/>
    <property type="project" value="UniProtKB-KW"/>
</dbReference>
<reference evidence="8 9" key="1">
    <citation type="journal article" date="2020" name="ISME J.">
        <title>Uncovering the hidden diversity of litter-decomposition mechanisms in mushroom-forming fungi.</title>
        <authorList>
            <person name="Floudas D."/>
            <person name="Bentzer J."/>
            <person name="Ahren D."/>
            <person name="Johansson T."/>
            <person name="Persson P."/>
            <person name="Tunlid A."/>
        </authorList>
    </citation>
    <scope>NUCLEOTIDE SEQUENCE [LARGE SCALE GENOMIC DNA]</scope>
    <source>
        <strain evidence="8 9">CBS 146.42</strain>
    </source>
</reference>
<dbReference type="GO" id="GO:0031683">
    <property type="term" value="F:G-protein beta/gamma-subunit complex binding"/>
    <property type="evidence" value="ECO:0007669"/>
    <property type="project" value="InterPro"/>
</dbReference>
<dbReference type="GO" id="GO:0007188">
    <property type="term" value="P:adenylate cyclase-modulating G protein-coupled receptor signaling pathway"/>
    <property type="evidence" value="ECO:0007669"/>
    <property type="project" value="TreeGrafter"/>
</dbReference>
<evidence type="ECO:0008006" key="10">
    <source>
        <dbReference type="Google" id="ProtNLM"/>
    </source>
</evidence>
<dbReference type="Proteomes" id="UP000559027">
    <property type="component" value="Unassembled WGS sequence"/>
</dbReference>
<dbReference type="InterPro" id="IPR001019">
    <property type="entry name" value="Gprotein_alpha_su"/>
</dbReference>
<dbReference type="GO" id="GO:0046872">
    <property type="term" value="F:metal ion binding"/>
    <property type="evidence" value="ECO:0007669"/>
    <property type="project" value="UniProtKB-KW"/>
</dbReference>
<gene>
    <name evidence="8" type="ORF">D9756_007480</name>
</gene>
<dbReference type="Gene3D" id="3.40.50.300">
    <property type="entry name" value="P-loop containing nucleotide triphosphate hydrolases"/>
    <property type="match status" value="2"/>
</dbReference>
<name>A0A8H5FW10_9AGAR</name>
<dbReference type="OrthoDB" id="5817230at2759"/>
<feature type="compositionally biased region" description="Polar residues" evidence="7">
    <location>
        <begin position="170"/>
        <end position="179"/>
    </location>
</feature>
<keyword evidence="2 5" id="KW-0547">Nucleotide-binding</keyword>
<dbReference type="GO" id="GO:0005834">
    <property type="term" value="C:heterotrimeric G-protein complex"/>
    <property type="evidence" value="ECO:0007669"/>
    <property type="project" value="TreeGrafter"/>
</dbReference>
<protein>
    <recommendedName>
        <fullName evidence="10">G-alpha-domain-containing protein</fullName>
    </recommendedName>
</protein>
<dbReference type="EMBL" id="JAACJO010000012">
    <property type="protein sequence ID" value="KAF5351835.1"/>
    <property type="molecule type" value="Genomic_DNA"/>
</dbReference>
<dbReference type="PROSITE" id="PS51882">
    <property type="entry name" value="G_ALPHA"/>
    <property type="match status" value="1"/>
</dbReference>
<dbReference type="SMART" id="SM00275">
    <property type="entry name" value="G_alpha"/>
    <property type="match status" value="1"/>
</dbReference>
<keyword evidence="6" id="KW-0460">Magnesium</keyword>
<accession>A0A8H5FW10</accession>
<feature type="region of interest" description="Disordered" evidence="7">
    <location>
        <begin position="165"/>
        <end position="186"/>
    </location>
</feature>
<sequence length="475" mass="54125">MFQSSDQDPLAAALRPPPGETQEQREEREAAEAHALEVSSRIDAEIKADKQAMKRQKKPIRVLVLGQSMSGKTTTIKNFQMAYAQKSWAEERSSWHIVILFNLVRTVNTIADTLNEETTYSVSSGRKSALAEWHRSILFRLSPLRRIEKDLKAFLGTGTSEAVEIDYSKRPNTSSGLRESSSPQQLSSQEYIKKHQEFCIWSSSGWKSILDQVKTRSQGKDSQVPRVVRTVLSSCKDDIFHLWNDAVAQSLLRAKYGRLEETPGFFLNDIDRILSPDYTPTDQDIVRARLRTTGVQEYRFTLDKGTGTARDWVMYDVASIRTSKAAWIPYFPDITALIFLAPVSSFNERLLENPKINRLEDTFVLWKTVCSSKLLSNVQLILFMNKTDILARKLEQGIQVKDHIPEFGGNNNDFLAVAEWFRRVFKRLFIDNNGPSNRKFIAHFTNVVDTKATQHTLQAVQTAILRNDIEEAGLM</sequence>
<proteinExistence type="predicted"/>
<dbReference type="PRINTS" id="PR00318">
    <property type="entry name" value="GPROTEINA"/>
</dbReference>
<dbReference type="FunFam" id="3.40.50.300:FF:000692">
    <property type="entry name" value="Guanine nucleotide-binding protein subunit alpha"/>
    <property type="match status" value="1"/>
</dbReference>
<evidence type="ECO:0000256" key="4">
    <source>
        <dbReference type="ARBA" id="ARBA00023224"/>
    </source>
</evidence>
<evidence type="ECO:0000256" key="7">
    <source>
        <dbReference type="SAM" id="MobiDB-lite"/>
    </source>
</evidence>
<feature type="compositionally biased region" description="Basic and acidic residues" evidence="7">
    <location>
        <begin position="22"/>
        <end position="36"/>
    </location>
</feature>
<evidence type="ECO:0000256" key="3">
    <source>
        <dbReference type="ARBA" id="ARBA00023134"/>
    </source>
</evidence>
<feature type="region of interest" description="Disordered" evidence="7">
    <location>
        <begin position="1"/>
        <end position="36"/>
    </location>
</feature>
<organism evidence="8 9">
    <name type="scientific">Leucocoprinus leucothites</name>
    <dbReference type="NCBI Taxonomy" id="201217"/>
    <lineage>
        <taxon>Eukaryota</taxon>
        <taxon>Fungi</taxon>
        <taxon>Dikarya</taxon>
        <taxon>Basidiomycota</taxon>
        <taxon>Agaricomycotina</taxon>
        <taxon>Agaricomycetes</taxon>
        <taxon>Agaricomycetidae</taxon>
        <taxon>Agaricales</taxon>
        <taxon>Agaricineae</taxon>
        <taxon>Agaricaceae</taxon>
        <taxon>Leucocoprinus</taxon>
    </lineage>
</organism>
<dbReference type="Pfam" id="PF00503">
    <property type="entry name" value="G-alpha"/>
    <property type="match status" value="1"/>
</dbReference>
<dbReference type="GO" id="GO:0001664">
    <property type="term" value="F:G protein-coupled receptor binding"/>
    <property type="evidence" value="ECO:0007669"/>
    <property type="project" value="TreeGrafter"/>
</dbReference>
<dbReference type="PANTHER" id="PTHR10218:SF360">
    <property type="entry name" value="GUANINE NUCLEOTIDE-BINDING PROTEIN SUBUNIT ALPHA HOMOLOG"/>
    <property type="match status" value="1"/>
</dbReference>
<dbReference type="InterPro" id="IPR011025">
    <property type="entry name" value="GproteinA_insert"/>
</dbReference>
<keyword evidence="1 6" id="KW-0479">Metal-binding</keyword>
<keyword evidence="9" id="KW-1185">Reference proteome</keyword>
<keyword evidence="3 5" id="KW-0342">GTP-binding</keyword>
<comment type="caution">
    <text evidence="8">The sequence shown here is derived from an EMBL/GenBank/DDBJ whole genome shotgun (WGS) entry which is preliminary data.</text>
</comment>
<dbReference type="GO" id="GO:0003924">
    <property type="term" value="F:GTPase activity"/>
    <property type="evidence" value="ECO:0007669"/>
    <property type="project" value="InterPro"/>
</dbReference>
<keyword evidence="4" id="KW-0807">Transducer</keyword>
<dbReference type="InterPro" id="IPR027417">
    <property type="entry name" value="P-loop_NTPase"/>
</dbReference>
<feature type="binding site" evidence="6">
    <location>
        <position position="292"/>
    </location>
    <ligand>
        <name>Mg(2+)</name>
        <dbReference type="ChEBI" id="CHEBI:18420"/>
    </ligand>
</feature>
<dbReference type="AlphaFoldDB" id="A0A8H5FW10"/>
<dbReference type="SUPFAM" id="SSF47895">
    <property type="entry name" value="Transducin (alpha subunit), insertion domain"/>
    <property type="match status" value="1"/>
</dbReference>
<dbReference type="GO" id="GO:0005737">
    <property type="term" value="C:cytoplasm"/>
    <property type="evidence" value="ECO:0007669"/>
    <property type="project" value="TreeGrafter"/>
</dbReference>
<evidence type="ECO:0000313" key="9">
    <source>
        <dbReference type="Proteomes" id="UP000559027"/>
    </source>
</evidence>
<dbReference type="PANTHER" id="PTHR10218">
    <property type="entry name" value="GTP-BINDING PROTEIN ALPHA SUBUNIT"/>
    <property type="match status" value="1"/>
</dbReference>
<evidence type="ECO:0000256" key="6">
    <source>
        <dbReference type="PIRSR" id="PIRSR601019-2"/>
    </source>
</evidence>
<dbReference type="SUPFAM" id="SSF52540">
    <property type="entry name" value="P-loop containing nucleoside triphosphate hydrolases"/>
    <property type="match status" value="1"/>
</dbReference>
<evidence type="ECO:0000313" key="8">
    <source>
        <dbReference type="EMBL" id="KAF5351835.1"/>
    </source>
</evidence>
<evidence type="ECO:0000256" key="1">
    <source>
        <dbReference type="ARBA" id="ARBA00022723"/>
    </source>
</evidence>
<feature type="binding site" evidence="5">
    <location>
        <begin position="385"/>
        <end position="388"/>
    </location>
    <ligand>
        <name>GTP</name>
        <dbReference type="ChEBI" id="CHEBI:37565"/>
    </ligand>
</feature>
<evidence type="ECO:0000256" key="2">
    <source>
        <dbReference type="ARBA" id="ARBA00022741"/>
    </source>
</evidence>
<evidence type="ECO:0000256" key="5">
    <source>
        <dbReference type="PIRSR" id="PIRSR601019-1"/>
    </source>
</evidence>